<protein>
    <submittedName>
        <fullName evidence="2">Uncharacterized protein</fullName>
    </submittedName>
</protein>
<evidence type="ECO:0000313" key="2">
    <source>
        <dbReference type="EMBL" id="APW61100.1"/>
    </source>
</evidence>
<keyword evidence="1" id="KW-1133">Transmembrane helix</keyword>
<dbReference type="EMBL" id="CP019082">
    <property type="protein sequence ID" value="APW61100.1"/>
    <property type="molecule type" value="Genomic_DNA"/>
</dbReference>
<gene>
    <name evidence="2" type="ORF">BSF38_02604</name>
</gene>
<dbReference type="KEGG" id="pbor:BSF38_02604"/>
<dbReference type="Proteomes" id="UP000186309">
    <property type="component" value="Chromosome"/>
</dbReference>
<dbReference type="OrthoDB" id="292793at2"/>
<sequence length="141" mass="15467">MRMQQTHRASYDCPHCREPLEARAGPWRGWLLCPRCGRPGMPPEPSKDRVSRWSRKAVGHGWFDGKSSPRPAPAQGVFVTRPVANQSSRSSIAHVAAAIGLLVLGPLAWIVYQNQFSAGTVMHGLLALALCCLLAMVGKRR</sequence>
<accession>A0A1U7CQ78</accession>
<keyword evidence="3" id="KW-1185">Reference proteome</keyword>
<feature type="transmembrane region" description="Helical" evidence="1">
    <location>
        <begin position="91"/>
        <end position="112"/>
    </location>
</feature>
<name>A0A1U7CQ78_9BACT</name>
<feature type="transmembrane region" description="Helical" evidence="1">
    <location>
        <begin position="118"/>
        <end position="137"/>
    </location>
</feature>
<keyword evidence="1" id="KW-0812">Transmembrane</keyword>
<dbReference type="AlphaFoldDB" id="A0A1U7CQ78"/>
<proteinExistence type="predicted"/>
<dbReference type="RefSeq" id="WP_076346204.1">
    <property type="nucleotide sequence ID" value="NZ_CP019082.1"/>
</dbReference>
<reference evidence="3" key="1">
    <citation type="submission" date="2016-12" db="EMBL/GenBank/DDBJ databases">
        <title>Comparative genomics of four Isosphaeraceae planctomycetes: a common pool of plasmids and glycoside hydrolase genes.</title>
        <authorList>
            <person name="Ivanova A."/>
        </authorList>
    </citation>
    <scope>NUCLEOTIDE SEQUENCE [LARGE SCALE GENOMIC DNA]</scope>
    <source>
        <strain evidence="3">PX4</strain>
    </source>
</reference>
<evidence type="ECO:0000313" key="3">
    <source>
        <dbReference type="Proteomes" id="UP000186309"/>
    </source>
</evidence>
<evidence type="ECO:0000256" key="1">
    <source>
        <dbReference type="SAM" id="Phobius"/>
    </source>
</evidence>
<keyword evidence="1" id="KW-0472">Membrane</keyword>
<organism evidence="2 3">
    <name type="scientific">Paludisphaera borealis</name>
    <dbReference type="NCBI Taxonomy" id="1387353"/>
    <lineage>
        <taxon>Bacteria</taxon>
        <taxon>Pseudomonadati</taxon>
        <taxon>Planctomycetota</taxon>
        <taxon>Planctomycetia</taxon>
        <taxon>Isosphaerales</taxon>
        <taxon>Isosphaeraceae</taxon>
        <taxon>Paludisphaera</taxon>
    </lineage>
</organism>